<proteinExistence type="predicted"/>
<reference evidence="1" key="1">
    <citation type="submission" date="2020-02" db="EMBL/GenBank/DDBJ databases">
        <authorList>
            <person name="Meier V. D."/>
        </authorList>
    </citation>
    <scope>NUCLEOTIDE SEQUENCE</scope>
    <source>
        <strain evidence="1">AVDCRST_MAG84</strain>
    </source>
</reference>
<name>A0A6J4MIP4_9CYAN</name>
<dbReference type="AlphaFoldDB" id="A0A6J4MIP4"/>
<dbReference type="EMBL" id="CADCTZ010000688">
    <property type="protein sequence ID" value="CAA9360944.1"/>
    <property type="molecule type" value="Genomic_DNA"/>
</dbReference>
<accession>A0A6J4MIP4</accession>
<sequence length="73" mass="7726">MGSKLTKSPIPQQDATVPLISVENFVESVENLRLACGNAVECLGKSQGKNKNCKGHGAWAWGMGHGAWGIVDC</sequence>
<gene>
    <name evidence="1" type="ORF">AVDCRST_MAG84-3487</name>
</gene>
<evidence type="ECO:0000313" key="1">
    <source>
        <dbReference type="EMBL" id="CAA9360944.1"/>
    </source>
</evidence>
<organism evidence="1">
    <name type="scientific">uncultured Microcoleus sp</name>
    <dbReference type="NCBI Taxonomy" id="259945"/>
    <lineage>
        <taxon>Bacteria</taxon>
        <taxon>Bacillati</taxon>
        <taxon>Cyanobacteriota</taxon>
        <taxon>Cyanophyceae</taxon>
        <taxon>Oscillatoriophycideae</taxon>
        <taxon>Oscillatoriales</taxon>
        <taxon>Microcoleaceae</taxon>
        <taxon>Microcoleus</taxon>
        <taxon>environmental samples</taxon>
    </lineage>
</organism>
<protein>
    <submittedName>
        <fullName evidence="1">Uncharacterized protein</fullName>
    </submittedName>
</protein>